<comment type="caution">
    <text evidence="2">The sequence shown here is derived from an EMBL/GenBank/DDBJ whole genome shotgun (WGS) entry which is preliminary data.</text>
</comment>
<dbReference type="Proteomes" id="UP000331127">
    <property type="component" value="Unassembled WGS sequence"/>
</dbReference>
<protein>
    <submittedName>
        <fullName evidence="2">Uncharacterized protein</fullName>
    </submittedName>
</protein>
<gene>
    <name evidence="2" type="ORF">Amac_003960</name>
</gene>
<dbReference type="EMBL" id="BLAE01000004">
    <property type="protein sequence ID" value="GES06801.1"/>
    <property type="molecule type" value="Genomic_DNA"/>
</dbReference>
<keyword evidence="1" id="KW-1133">Transmembrane helix</keyword>
<dbReference type="OrthoDB" id="529448at2"/>
<name>A0A5M3WI48_9ACTN</name>
<keyword evidence="1" id="KW-0472">Membrane</keyword>
<dbReference type="RefSeq" id="WP_155352533.1">
    <property type="nucleotide sequence ID" value="NZ_BAAAHL010000029.1"/>
</dbReference>
<feature type="transmembrane region" description="Helical" evidence="1">
    <location>
        <begin position="58"/>
        <end position="86"/>
    </location>
</feature>
<keyword evidence="1" id="KW-0812">Transmembrane</keyword>
<accession>A0A5M3WI48</accession>
<sequence>MTGFFAELGKKVAERWLSLLLLPGFLLVAAWVAGVRLGHGNALGALDLADWLTGTATAAQLALAAAGMLAVSAGLGLAAAAGGVAIMRLWTARGARAPLVWLTRRRERRWKHAQAEIMLSIEEERLAGLADLVNARNAICLVPSARPMWIGDRLRAVDQRVLRSYDLDLAGVWPRLWLVLPGEARTEIAVAYESLAAAARLMAWGLLYLPVAVFWWPAAIVALVTCVTAWVRARAAAETFGSLLESAIDLYALDLAAHLKLDAEGPLSRETGLAVTRLVRKDFIELTDP</sequence>
<evidence type="ECO:0000313" key="2">
    <source>
        <dbReference type="EMBL" id="GES06801.1"/>
    </source>
</evidence>
<evidence type="ECO:0000313" key="3">
    <source>
        <dbReference type="Proteomes" id="UP000331127"/>
    </source>
</evidence>
<feature type="transmembrane region" description="Helical" evidence="1">
    <location>
        <begin position="213"/>
        <end position="231"/>
    </location>
</feature>
<reference evidence="2 3" key="1">
    <citation type="submission" date="2019-10" db="EMBL/GenBank/DDBJ databases">
        <title>Whole genome shotgun sequence of Acrocarpospora macrocephala NBRC 16266.</title>
        <authorList>
            <person name="Ichikawa N."/>
            <person name="Kimura A."/>
            <person name="Kitahashi Y."/>
            <person name="Komaki H."/>
            <person name="Oguchi A."/>
        </authorList>
    </citation>
    <scope>NUCLEOTIDE SEQUENCE [LARGE SCALE GENOMIC DNA]</scope>
    <source>
        <strain evidence="2 3">NBRC 16266</strain>
    </source>
</reference>
<evidence type="ECO:0000256" key="1">
    <source>
        <dbReference type="SAM" id="Phobius"/>
    </source>
</evidence>
<dbReference type="AlphaFoldDB" id="A0A5M3WI48"/>
<organism evidence="2 3">
    <name type="scientific">Acrocarpospora macrocephala</name>
    <dbReference type="NCBI Taxonomy" id="150177"/>
    <lineage>
        <taxon>Bacteria</taxon>
        <taxon>Bacillati</taxon>
        <taxon>Actinomycetota</taxon>
        <taxon>Actinomycetes</taxon>
        <taxon>Streptosporangiales</taxon>
        <taxon>Streptosporangiaceae</taxon>
        <taxon>Acrocarpospora</taxon>
    </lineage>
</organism>
<feature type="transmembrane region" description="Helical" evidence="1">
    <location>
        <begin position="16"/>
        <end position="38"/>
    </location>
</feature>
<keyword evidence="3" id="KW-1185">Reference proteome</keyword>
<proteinExistence type="predicted"/>